<evidence type="ECO:0000313" key="4">
    <source>
        <dbReference type="Proteomes" id="UP000220828"/>
    </source>
</evidence>
<dbReference type="OrthoDB" id="9808398at2"/>
<evidence type="ECO:0000313" key="3">
    <source>
        <dbReference type="EMBL" id="PDS22990.1"/>
    </source>
</evidence>
<proteinExistence type="predicted"/>
<accession>A0A2H3KGS0</accession>
<protein>
    <submittedName>
        <fullName evidence="3">Alpha/beta hydrolase</fullName>
    </submittedName>
</protein>
<name>A0A2H3KGS0_9FLAO</name>
<dbReference type="InterPro" id="IPR029058">
    <property type="entry name" value="AB_hydrolase_fold"/>
</dbReference>
<keyword evidence="1 3" id="KW-0378">Hydrolase</keyword>
<evidence type="ECO:0000259" key="2">
    <source>
        <dbReference type="Pfam" id="PF00561"/>
    </source>
</evidence>
<dbReference type="PANTHER" id="PTHR46118:SF4">
    <property type="entry name" value="PROTEIN ABHD11"/>
    <property type="match status" value="1"/>
</dbReference>
<feature type="domain" description="AB hydrolase-1" evidence="2">
    <location>
        <begin position="19"/>
        <end position="247"/>
    </location>
</feature>
<dbReference type="Pfam" id="PF00561">
    <property type="entry name" value="Abhydrolase_1"/>
    <property type="match status" value="1"/>
</dbReference>
<dbReference type="RefSeq" id="WP_097554597.1">
    <property type="nucleotide sequence ID" value="NZ_PCMW01000072.1"/>
</dbReference>
<comment type="caution">
    <text evidence="3">The sequence shown here is derived from an EMBL/GenBank/DDBJ whole genome shotgun (WGS) entry which is preliminary data.</text>
</comment>
<evidence type="ECO:0000256" key="1">
    <source>
        <dbReference type="ARBA" id="ARBA00022801"/>
    </source>
</evidence>
<dbReference type="SUPFAM" id="SSF53474">
    <property type="entry name" value="alpha/beta-Hydrolases"/>
    <property type="match status" value="1"/>
</dbReference>
<dbReference type="PANTHER" id="PTHR46118">
    <property type="entry name" value="PROTEIN ABHD11"/>
    <property type="match status" value="1"/>
</dbReference>
<dbReference type="AlphaFoldDB" id="A0A2H3KGS0"/>
<dbReference type="Gene3D" id="3.40.50.1820">
    <property type="entry name" value="alpha/beta hydrolase"/>
    <property type="match status" value="1"/>
</dbReference>
<dbReference type="Proteomes" id="UP000220828">
    <property type="component" value="Unassembled WGS sequence"/>
</dbReference>
<reference evidence="3 4" key="1">
    <citation type="submission" date="2017-09" db="EMBL/GenBank/DDBJ databases">
        <title>Whole genomes of Flavobacteriaceae.</title>
        <authorList>
            <person name="Stine C."/>
            <person name="Li C."/>
            <person name="Tadesse D."/>
        </authorList>
    </citation>
    <scope>NUCLEOTIDE SEQUENCE [LARGE SCALE GENOMIC DNA]</scope>
    <source>
        <strain evidence="3 4">ATCC 35036</strain>
    </source>
</reference>
<dbReference type="GO" id="GO:0016787">
    <property type="term" value="F:hydrolase activity"/>
    <property type="evidence" value="ECO:0007669"/>
    <property type="project" value="UniProtKB-KW"/>
</dbReference>
<dbReference type="PRINTS" id="PR00412">
    <property type="entry name" value="EPOXHYDRLASE"/>
</dbReference>
<organism evidence="3 4">
    <name type="scientific">Flavobacterium branchiophilum</name>
    <dbReference type="NCBI Taxonomy" id="55197"/>
    <lineage>
        <taxon>Bacteria</taxon>
        <taxon>Pseudomonadati</taxon>
        <taxon>Bacteroidota</taxon>
        <taxon>Flavobacteriia</taxon>
        <taxon>Flavobacteriales</taxon>
        <taxon>Flavobacteriaceae</taxon>
        <taxon>Flavobacterium</taxon>
    </lineage>
</organism>
<dbReference type="EMBL" id="PCMW01000072">
    <property type="protein sequence ID" value="PDS22990.1"/>
    <property type="molecule type" value="Genomic_DNA"/>
</dbReference>
<dbReference type="InterPro" id="IPR000639">
    <property type="entry name" value="Epox_hydrolase-like"/>
</dbReference>
<gene>
    <name evidence="3" type="ORF">B0A77_11965</name>
</gene>
<dbReference type="PRINTS" id="PR00111">
    <property type="entry name" value="ABHYDROLASE"/>
</dbReference>
<dbReference type="InterPro" id="IPR000073">
    <property type="entry name" value="AB_hydrolase_1"/>
</dbReference>
<sequence>MNPVLNSIVLQVNKEAPKLLVLHGFMGMADNWKTLGGQFAELGFEVHLLDLRNHGKSFHTDTFTYSAFVSDIIEYCGQHQIATFSVIGHSMGGKTAMLLACLYPNRVQQLVVADISPRYYAPHHQVILSALNAVDFATKPSRAAVEQVLAGYITDFGNRQFLLKSLYWQSPGQLAFRFNLKVFNESIESVGEALPKNYHFDKPTLFIKGGLSDYITDQDMMAIQEHFPSAVFKTIPNVGHWLHAENPKMFFEICQEFL</sequence>